<dbReference type="EMBL" id="CP157484">
    <property type="protein sequence ID" value="XBO37631.1"/>
    <property type="molecule type" value="Genomic_DNA"/>
</dbReference>
<sequence length="175" mass="18933">MRSMKSGRGRAAGVHGAGVLTAGRRATAASALVGAALLATSLASTASAEDRYPAERWTLPYSAYPANIPACADPAVLSKIQDRFSETESSYWNSSAAIVSFETVRVLGFRPWGLDYIPRLFCTGTVVVNDGRRHRIDYSVAEDLGFIGWGWGVEYCVTGFDRERAYSPACKMARP</sequence>
<proteinExistence type="predicted"/>
<dbReference type="AlphaFoldDB" id="A0AAU7JBH7"/>
<evidence type="ECO:0000313" key="1">
    <source>
        <dbReference type="EMBL" id="XBO37631.1"/>
    </source>
</evidence>
<accession>A0AAU7JBH7</accession>
<reference evidence="1" key="1">
    <citation type="submission" date="2024-05" db="EMBL/GenBank/DDBJ databases">
        <authorList>
            <person name="Kim S."/>
            <person name="Heo J."/>
            <person name="Choi H."/>
            <person name="Choi Y."/>
            <person name="Kwon S.-W."/>
            <person name="Kim Y."/>
        </authorList>
    </citation>
    <scope>NUCLEOTIDE SEQUENCE</scope>
    <source>
        <strain evidence="1">KACC 23698</strain>
    </source>
</reference>
<organism evidence="1">
    <name type="scientific">Alsobacter sp. KACC 23698</name>
    <dbReference type="NCBI Taxonomy" id="3149229"/>
    <lineage>
        <taxon>Bacteria</taxon>
        <taxon>Pseudomonadati</taxon>
        <taxon>Pseudomonadota</taxon>
        <taxon>Alphaproteobacteria</taxon>
        <taxon>Hyphomicrobiales</taxon>
        <taxon>Alsobacteraceae</taxon>
        <taxon>Alsobacter</taxon>
    </lineage>
</organism>
<name>A0AAU7JBH7_9HYPH</name>
<protein>
    <submittedName>
        <fullName evidence="1">Uncharacterized protein</fullName>
    </submittedName>
</protein>
<dbReference type="RefSeq" id="WP_406854454.1">
    <property type="nucleotide sequence ID" value="NZ_CP157484.1"/>
</dbReference>
<gene>
    <name evidence="1" type="ORF">ABEG18_18145</name>
</gene>